<dbReference type="OrthoDB" id="3775353at2"/>
<evidence type="ECO:0000313" key="1">
    <source>
        <dbReference type="EMBL" id="TFD80408.1"/>
    </source>
</evidence>
<protein>
    <recommendedName>
        <fullName evidence="3">ABC transporter ATP-binding protein</fullName>
    </recommendedName>
</protein>
<reference evidence="1 2" key="1">
    <citation type="submission" date="2019-03" db="EMBL/GenBank/DDBJ databases">
        <title>Genomics of glacier-inhabiting Cryobacterium strains.</title>
        <authorList>
            <person name="Liu Q."/>
            <person name="Xin Y.-H."/>
        </authorList>
    </citation>
    <scope>NUCLEOTIDE SEQUENCE [LARGE SCALE GENOMIC DNA]</scope>
    <source>
        <strain evidence="1 2">CGMCC 1.4292</strain>
    </source>
</reference>
<dbReference type="EMBL" id="SOHQ01000015">
    <property type="protein sequence ID" value="TFD80408.1"/>
    <property type="molecule type" value="Genomic_DNA"/>
</dbReference>
<dbReference type="AlphaFoldDB" id="A0A4Y8KTZ2"/>
<proteinExistence type="predicted"/>
<evidence type="ECO:0000313" key="2">
    <source>
        <dbReference type="Proteomes" id="UP000298218"/>
    </source>
</evidence>
<organism evidence="1 2">
    <name type="scientific">Cryobacterium psychrophilum</name>
    <dbReference type="NCBI Taxonomy" id="41988"/>
    <lineage>
        <taxon>Bacteria</taxon>
        <taxon>Bacillati</taxon>
        <taxon>Actinomycetota</taxon>
        <taxon>Actinomycetes</taxon>
        <taxon>Micrococcales</taxon>
        <taxon>Microbacteriaceae</taxon>
        <taxon>Cryobacterium</taxon>
    </lineage>
</organism>
<dbReference type="RefSeq" id="WP_134171647.1">
    <property type="nucleotide sequence ID" value="NZ_SODI01000001.1"/>
</dbReference>
<keyword evidence="2" id="KW-1185">Reference proteome</keyword>
<gene>
    <name evidence="1" type="ORF">E3T53_04835</name>
</gene>
<sequence length="204" mass="21321">MHVILSAVSKGPNDSSLPPTSVEFSSGTATLARAETERRPTVLGLIASGRMRADAGRVTIDGATDYSALRRRVALIDAPGVCEPADDVTVAQVVAEELMFAGRVGTRRSVLRVLADLGLSSDEKSAMANLGPDARIRLLTELAVRREGVEGLVLCSPDRHGGNPRGWWAIAQGLAARGYAVLAIAGDASAHAISAHTFELEGIA</sequence>
<dbReference type="Proteomes" id="UP000298218">
    <property type="component" value="Unassembled WGS sequence"/>
</dbReference>
<comment type="caution">
    <text evidence="1">The sequence shown here is derived from an EMBL/GenBank/DDBJ whole genome shotgun (WGS) entry which is preliminary data.</text>
</comment>
<accession>A0A4Y8KTZ2</accession>
<evidence type="ECO:0008006" key="3">
    <source>
        <dbReference type="Google" id="ProtNLM"/>
    </source>
</evidence>
<name>A0A4Y8KTZ2_9MICO</name>